<evidence type="ECO:0000313" key="3">
    <source>
        <dbReference type="Proteomes" id="UP000077684"/>
    </source>
</evidence>
<dbReference type="EMBL" id="LWDE02000998">
    <property type="protein sequence ID" value="KAE8242947.1"/>
    <property type="molecule type" value="Genomic_DNA"/>
</dbReference>
<evidence type="ECO:0000313" key="2">
    <source>
        <dbReference type="EMBL" id="KAE8242947.1"/>
    </source>
</evidence>
<protein>
    <submittedName>
        <fullName evidence="2">Uncharacterized protein</fullName>
    </submittedName>
</protein>
<organism evidence="2 3">
    <name type="scientific">Tilletia controversa</name>
    <name type="common">dwarf bunt fungus</name>
    <dbReference type="NCBI Taxonomy" id="13291"/>
    <lineage>
        <taxon>Eukaryota</taxon>
        <taxon>Fungi</taxon>
        <taxon>Dikarya</taxon>
        <taxon>Basidiomycota</taxon>
        <taxon>Ustilaginomycotina</taxon>
        <taxon>Exobasidiomycetes</taxon>
        <taxon>Tilletiales</taxon>
        <taxon>Tilletiaceae</taxon>
        <taxon>Tilletia</taxon>
    </lineage>
</organism>
<keyword evidence="3" id="KW-1185">Reference proteome</keyword>
<gene>
    <name evidence="2" type="ORF">A4X06_0g6659</name>
</gene>
<evidence type="ECO:0000256" key="1">
    <source>
        <dbReference type="SAM" id="MobiDB-lite"/>
    </source>
</evidence>
<name>A0A8X7MNL4_9BASI</name>
<comment type="caution">
    <text evidence="2">The sequence shown here is derived from an EMBL/GenBank/DDBJ whole genome shotgun (WGS) entry which is preliminary data.</text>
</comment>
<sequence length="269" mass="30121">MAQQISTLHHREEVSNINWTGLARSRPGPPSGYATQAWIQILRREADGGRGKIGSTKVIKTVGLDTGDEEKVQRDPKVQELDKRVQDGLERLRTLTGEKFRSRKSSVVHHLDSDKANVQRLARLIQGARGEKRTLVRKLRRGLREEKKKIKDKELLKKAAGGFNEMTEAAKVLASTSRARLGGQYTFARVYGVKAPKPTQEEQGEQAPQEDQSLEEAFGRSQDTDNAQEISDAIEKPFADDIEEEDEAQTEGFLGRDGKNSSSHVIFYP</sequence>
<dbReference type="AlphaFoldDB" id="A0A8X7MNL4"/>
<feature type="region of interest" description="Disordered" evidence="1">
    <location>
        <begin position="196"/>
        <end position="269"/>
    </location>
</feature>
<feature type="compositionally biased region" description="Polar residues" evidence="1">
    <location>
        <begin position="260"/>
        <end position="269"/>
    </location>
</feature>
<accession>A0A8X7MNL4</accession>
<proteinExistence type="predicted"/>
<dbReference type="Proteomes" id="UP000077684">
    <property type="component" value="Unassembled WGS sequence"/>
</dbReference>
<reference evidence="2" key="2">
    <citation type="journal article" date="2019" name="IMA Fungus">
        <title>Genome sequencing and comparison of five Tilletia species to identify candidate genes for the detection of regulated species infecting wheat.</title>
        <authorList>
            <person name="Nguyen H.D.T."/>
            <person name="Sultana T."/>
            <person name="Kesanakurti P."/>
            <person name="Hambleton S."/>
        </authorList>
    </citation>
    <scope>NUCLEOTIDE SEQUENCE</scope>
    <source>
        <strain evidence="2">DAOMC 236426</strain>
    </source>
</reference>
<feature type="compositionally biased region" description="Acidic residues" evidence="1">
    <location>
        <begin position="240"/>
        <end position="249"/>
    </location>
</feature>
<reference evidence="2" key="1">
    <citation type="submission" date="2016-04" db="EMBL/GenBank/DDBJ databases">
        <authorList>
            <person name="Nguyen H.D."/>
            <person name="Samba Siva P."/>
            <person name="Cullis J."/>
            <person name="Levesque C.A."/>
            <person name="Hambleton S."/>
        </authorList>
    </citation>
    <scope>NUCLEOTIDE SEQUENCE</scope>
    <source>
        <strain evidence="2">DAOMC 236426</strain>
    </source>
</reference>